<sequence>MEQFLIFALVGFVAQIIDGALGMAYGVIVTGVLVTYGIPPAVASAAVHTAEIVTTGVSGLSHAMFKNIDYALFRRLAIPGILGSILGAYVLTKASEKIARPFIAVYLIVTGCYILYRALQGGKIMQLIKNFMVKRLKTRRALPSNHARGLIPLGFFGGFFDATGGGGWGSIVNSTLLVQGTSPSYTIGTVNLTEFLITLSVSATFFFTIGITNWSIILGLIAGGAIASPFAAYLVRHLQPRLIMLLAGTAIALLGTYSIISMLIKWMG</sequence>
<feature type="transmembrane region" description="Helical" evidence="6">
    <location>
        <begin position="192"/>
        <end position="210"/>
    </location>
</feature>
<accession>A0AAX0WPU6</accession>
<dbReference type="GO" id="GO:0005886">
    <property type="term" value="C:plasma membrane"/>
    <property type="evidence" value="ECO:0007669"/>
    <property type="project" value="UniProtKB-SubCell"/>
</dbReference>
<dbReference type="Pfam" id="PF01925">
    <property type="entry name" value="TauE"/>
    <property type="match status" value="1"/>
</dbReference>
<protein>
    <recommendedName>
        <fullName evidence="6">Probable membrane transporter protein</fullName>
    </recommendedName>
</protein>
<evidence type="ECO:0000256" key="3">
    <source>
        <dbReference type="ARBA" id="ARBA00022692"/>
    </source>
</evidence>
<dbReference type="Proteomes" id="UP000192511">
    <property type="component" value="Unassembled WGS sequence"/>
</dbReference>
<dbReference type="EMBL" id="NBTX02000004">
    <property type="protein sequence ID" value="PNL60538.1"/>
    <property type="molecule type" value="Genomic_DNA"/>
</dbReference>
<keyword evidence="8" id="KW-1185">Reference proteome</keyword>
<feature type="transmembrane region" description="Helical" evidence="6">
    <location>
        <begin position="72"/>
        <end position="92"/>
    </location>
</feature>
<evidence type="ECO:0000256" key="1">
    <source>
        <dbReference type="ARBA" id="ARBA00004141"/>
    </source>
</evidence>
<dbReference type="InterPro" id="IPR002781">
    <property type="entry name" value="TM_pro_TauE-like"/>
</dbReference>
<dbReference type="PANTHER" id="PTHR43701:SF12">
    <property type="entry name" value="MEMBRANE TRANSPORTER PROTEIN YTNM-RELATED"/>
    <property type="match status" value="1"/>
</dbReference>
<evidence type="ECO:0000256" key="5">
    <source>
        <dbReference type="ARBA" id="ARBA00023136"/>
    </source>
</evidence>
<keyword evidence="6" id="KW-1003">Cell membrane</keyword>
<feature type="transmembrane region" description="Helical" evidence="6">
    <location>
        <begin position="98"/>
        <end position="116"/>
    </location>
</feature>
<keyword evidence="4 6" id="KW-1133">Transmembrane helix</keyword>
<dbReference type="InterPro" id="IPR051598">
    <property type="entry name" value="TSUP/Inactive_protease-like"/>
</dbReference>
<comment type="caution">
    <text evidence="7">The sequence shown here is derived from an EMBL/GenBank/DDBJ whole genome shotgun (WGS) entry which is preliminary data.</text>
</comment>
<keyword evidence="3 6" id="KW-0812">Transmembrane</keyword>
<dbReference type="RefSeq" id="WP_019235172.1">
    <property type="nucleotide sequence ID" value="NZ_CAAAHR010000087.1"/>
</dbReference>
<evidence type="ECO:0000313" key="7">
    <source>
        <dbReference type="EMBL" id="PNL60538.1"/>
    </source>
</evidence>
<reference evidence="7" key="1">
    <citation type="submission" date="2017-12" db="EMBL/GenBank/DDBJ databases">
        <title>FDA dAtabase for Regulatory Grade micrObial Sequences (FDA-ARGOS): Supporting development and validation of Infectious Disease Dx tests.</title>
        <authorList>
            <person name="Kerrigan L."/>
            <person name="Tallon L.J."/>
            <person name="Sadzewicz L."/>
            <person name="Sengamalay N."/>
            <person name="Ott S."/>
            <person name="Godinez A."/>
            <person name="Nagaraj S."/>
            <person name="Vavikolanu K."/>
            <person name="Vyas G."/>
            <person name="Nadendla S."/>
            <person name="Aluvathingal J."/>
            <person name="Sichtig H."/>
        </authorList>
    </citation>
    <scope>NUCLEOTIDE SEQUENCE [LARGE SCALE GENOMIC DNA]</scope>
    <source>
        <strain evidence="7">FDAARGOS_200</strain>
    </source>
</reference>
<gene>
    <name evidence="7" type="ORF">A6J39_004560</name>
</gene>
<evidence type="ECO:0000256" key="6">
    <source>
        <dbReference type="RuleBase" id="RU363041"/>
    </source>
</evidence>
<evidence type="ECO:0000313" key="8">
    <source>
        <dbReference type="Proteomes" id="UP000192511"/>
    </source>
</evidence>
<name>A0AAX0WPU6_9GAMM</name>
<feature type="transmembrane region" description="Helical" evidence="6">
    <location>
        <begin position="242"/>
        <end position="264"/>
    </location>
</feature>
<feature type="transmembrane region" description="Helical" evidence="6">
    <location>
        <begin position="38"/>
        <end position="60"/>
    </location>
</feature>
<evidence type="ECO:0000256" key="4">
    <source>
        <dbReference type="ARBA" id="ARBA00022989"/>
    </source>
</evidence>
<proteinExistence type="inferred from homology"/>
<dbReference type="GeneID" id="98067220"/>
<dbReference type="AlphaFoldDB" id="A0AAX0WPU6"/>
<comment type="subcellular location">
    <subcellularLocation>
        <location evidence="6">Cell membrane</location>
        <topology evidence="6">Multi-pass membrane protein</topology>
    </subcellularLocation>
    <subcellularLocation>
        <location evidence="1">Membrane</location>
        <topology evidence="1">Multi-pass membrane protein</topology>
    </subcellularLocation>
</comment>
<feature type="transmembrane region" description="Helical" evidence="6">
    <location>
        <begin position="216"/>
        <end position="235"/>
    </location>
</feature>
<keyword evidence="5 6" id="KW-0472">Membrane</keyword>
<dbReference type="PANTHER" id="PTHR43701">
    <property type="entry name" value="MEMBRANE TRANSPORTER PROTEIN MJ0441-RELATED"/>
    <property type="match status" value="1"/>
</dbReference>
<evidence type="ECO:0000256" key="2">
    <source>
        <dbReference type="ARBA" id="ARBA00009142"/>
    </source>
</evidence>
<comment type="similarity">
    <text evidence="2 6">Belongs to the 4-toluene sulfonate uptake permease (TSUP) (TC 2.A.102) family.</text>
</comment>
<organism evidence="7 8">
    <name type="scientific">Legionella anisa</name>
    <dbReference type="NCBI Taxonomy" id="28082"/>
    <lineage>
        <taxon>Bacteria</taxon>
        <taxon>Pseudomonadati</taxon>
        <taxon>Pseudomonadota</taxon>
        <taxon>Gammaproteobacteria</taxon>
        <taxon>Legionellales</taxon>
        <taxon>Legionellaceae</taxon>
        <taxon>Legionella</taxon>
    </lineage>
</organism>